<dbReference type="PANTHER" id="PTHR33026">
    <property type="entry name" value="OS06G0360600 PROTEIN"/>
    <property type="match status" value="1"/>
</dbReference>
<feature type="compositionally biased region" description="Basic and acidic residues" evidence="1">
    <location>
        <begin position="9"/>
        <end position="22"/>
    </location>
</feature>
<name>A0AAD8RYP1_LOLMU</name>
<dbReference type="EMBL" id="JAUUTY010000005">
    <property type="protein sequence ID" value="KAK1632924.1"/>
    <property type="molecule type" value="Genomic_DNA"/>
</dbReference>
<feature type="region of interest" description="Disordered" evidence="1">
    <location>
        <begin position="370"/>
        <end position="409"/>
    </location>
</feature>
<gene>
    <name evidence="3" type="ORF">QYE76_007239</name>
</gene>
<dbReference type="AlphaFoldDB" id="A0AAD8RYP1"/>
<sequence>MAANAQAAEMKKASKARNREEEMGKWWPCDVTESELKAFEKEGLVAPGSWKFTRDSTSPAPAADERVLTKAWKERGLSLPSSEFFLEVLNTYGLQPHNICPNSYLLISNFITLCEGYLGVRPDVRLLQFFYRVKKETKEKVMVNCESMTFVLRPKRVFSPLSSHESVRYWNAEWFYIKNESVPGRHDGLPAFANNPPEELTSWSYILNLAQHLELDMMARRISKLVHDGLTGMDLLLRWLTRQIQPLKFNKRLICEYSGVEDLLRATKDNLPSYSLNKRIRTLLKITRGQVVPDIAKDIYVNNTCPPEPEGRHFTGYKLEADHQFHEDFSGCRPQHPRNSAQHLYRSSSEIPDPTSTVYQPCCAREQAQKEVIPVSSGQKDGSCSGTKRASTEEAPDNKEAKVTFTDKG</sequence>
<protein>
    <recommendedName>
        <fullName evidence="2">Transposase (putative) gypsy type domain-containing protein</fullName>
    </recommendedName>
</protein>
<dbReference type="InterPro" id="IPR007321">
    <property type="entry name" value="Transposase_28"/>
</dbReference>
<organism evidence="3 4">
    <name type="scientific">Lolium multiflorum</name>
    <name type="common">Italian ryegrass</name>
    <name type="synonym">Lolium perenne subsp. multiflorum</name>
    <dbReference type="NCBI Taxonomy" id="4521"/>
    <lineage>
        <taxon>Eukaryota</taxon>
        <taxon>Viridiplantae</taxon>
        <taxon>Streptophyta</taxon>
        <taxon>Embryophyta</taxon>
        <taxon>Tracheophyta</taxon>
        <taxon>Spermatophyta</taxon>
        <taxon>Magnoliopsida</taxon>
        <taxon>Liliopsida</taxon>
        <taxon>Poales</taxon>
        <taxon>Poaceae</taxon>
        <taxon>BOP clade</taxon>
        <taxon>Pooideae</taxon>
        <taxon>Poodae</taxon>
        <taxon>Poeae</taxon>
        <taxon>Poeae Chloroplast Group 2 (Poeae type)</taxon>
        <taxon>Loliodinae</taxon>
        <taxon>Loliinae</taxon>
        <taxon>Lolium</taxon>
    </lineage>
</organism>
<proteinExistence type="predicted"/>
<feature type="domain" description="Transposase (putative) gypsy type" evidence="2">
    <location>
        <begin position="69"/>
        <end position="134"/>
    </location>
</feature>
<evidence type="ECO:0000313" key="3">
    <source>
        <dbReference type="EMBL" id="KAK1632924.1"/>
    </source>
</evidence>
<reference evidence="3" key="1">
    <citation type="submission" date="2023-07" db="EMBL/GenBank/DDBJ databases">
        <title>A chromosome-level genome assembly of Lolium multiflorum.</title>
        <authorList>
            <person name="Chen Y."/>
            <person name="Copetti D."/>
            <person name="Kolliker R."/>
            <person name="Studer B."/>
        </authorList>
    </citation>
    <scope>NUCLEOTIDE SEQUENCE</scope>
    <source>
        <strain evidence="3">02402/16</strain>
        <tissue evidence="3">Leaf</tissue>
    </source>
</reference>
<comment type="caution">
    <text evidence="3">The sequence shown here is derived from an EMBL/GenBank/DDBJ whole genome shotgun (WGS) entry which is preliminary data.</text>
</comment>
<evidence type="ECO:0000313" key="4">
    <source>
        <dbReference type="Proteomes" id="UP001231189"/>
    </source>
</evidence>
<evidence type="ECO:0000259" key="2">
    <source>
        <dbReference type="Pfam" id="PF04195"/>
    </source>
</evidence>
<evidence type="ECO:0000256" key="1">
    <source>
        <dbReference type="SAM" id="MobiDB-lite"/>
    </source>
</evidence>
<feature type="compositionally biased region" description="Polar residues" evidence="1">
    <location>
        <begin position="376"/>
        <end position="389"/>
    </location>
</feature>
<feature type="region of interest" description="Disordered" evidence="1">
    <location>
        <begin position="1"/>
        <end position="22"/>
    </location>
</feature>
<feature type="compositionally biased region" description="Basic and acidic residues" evidence="1">
    <location>
        <begin position="390"/>
        <end position="409"/>
    </location>
</feature>
<accession>A0AAD8RYP1</accession>
<feature type="region of interest" description="Disordered" evidence="1">
    <location>
        <begin position="332"/>
        <end position="357"/>
    </location>
</feature>
<feature type="compositionally biased region" description="Polar residues" evidence="1">
    <location>
        <begin position="337"/>
        <end position="357"/>
    </location>
</feature>
<dbReference type="Pfam" id="PF04195">
    <property type="entry name" value="Transposase_28"/>
    <property type="match status" value="1"/>
</dbReference>
<dbReference type="PANTHER" id="PTHR33026:SF7">
    <property type="entry name" value="OS03G0100275 PROTEIN"/>
    <property type="match status" value="1"/>
</dbReference>
<keyword evidence="4" id="KW-1185">Reference proteome</keyword>
<dbReference type="Proteomes" id="UP001231189">
    <property type="component" value="Unassembled WGS sequence"/>
</dbReference>